<feature type="compositionally biased region" description="Polar residues" evidence="5">
    <location>
        <begin position="77"/>
        <end position="87"/>
    </location>
</feature>
<dbReference type="GO" id="GO:0006351">
    <property type="term" value="P:DNA-templated transcription"/>
    <property type="evidence" value="ECO:0007669"/>
    <property type="project" value="InterPro"/>
</dbReference>
<dbReference type="EMBL" id="CATQJL010000326">
    <property type="protein sequence ID" value="CAJ0610378.1"/>
    <property type="molecule type" value="Genomic_DNA"/>
</dbReference>
<feature type="region of interest" description="Disordered" evidence="5">
    <location>
        <begin position="54"/>
        <end position="89"/>
    </location>
</feature>
<feature type="compositionally biased region" description="Polar residues" evidence="5">
    <location>
        <begin position="270"/>
        <end position="279"/>
    </location>
</feature>
<reference evidence="7" key="1">
    <citation type="submission" date="2023-07" db="EMBL/GenBank/DDBJ databases">
        <authorList>
            <consortium name="CYATHOMIX"/>
        </authorList>
    </citation>
    <scope>NUCLEOTIDE SEQUENCE</scope>
    <source>
        <strain evidence="7">N/A</strain>
    </source>
</reference>
<dbReference type="SUPFAM" id="SSF158553">
    <property type="entry name" value="TAFH domain-like"/>
    <property type="match status" value="1"/>
</dbReference>
<sequence length="616" mass="69635">MAEYDIPYDYFDYIIGPIGLSGVEGSVVRGENEVVRNMAGDSYTDDQLHLARTRSRSAESLAPSRKASAISLEPAKPSQSQNQSTTAPERYDITIRFPKMYDTGSVFRVKCCRKVETLVNFLLNLLERMERLDKKHNLTGDQSLNDFVKRLILHTATGHLSPEGFAHYLKEIQEQSNELFFINFLKAAFPRLARRFLKGDVAFEPFIPAQPMYDPHFTYITYDGHFLYGVYQEYYDRLVQNGEAPPIPQWIVERLPEYNVDSDDEDEPMTTGSEDSSAFTREPQPLRIFKGSMHEHSFLDPNKVRNLFRNTLREHCVVEEEAILVLTEAAQNRARDLIVDCAEIAKHRVSSEIESAVEDESSLARAKNKSAKKRNRGIESCYKSRKLVVKRKQLAKKKLEEESRCSKEDSIESPDVGNAKKASHKKRIPVVKVIAQDMQAVLPTYEVRLCDLSVRQHQTTMDSTPAENSLAIKDRKVKAKSAKKRKGQESYYKSRKLSRACKLRAKKKLEERPKGAEGQCAEDSLELPDVLPDAGNMGVAKPPVEVTARFLREIADELASLSNIGHAVAAIAEGPDDIIKITREGIVSCTPGRASVPAEPRDQPAWNRNNTFVQQN</sequence>
<evidence type="ECO:0000313" key="8">
    <source>
        <dbReference type="Proteomes" id="UP001176961"/>
    </source>
</evidence>
<evidence type="ECO:0000313" key="7">
    <source>
        <dbReference type="EMBL" id="CAJ0610378.1"/>
    </source>
</evidence>
<keyword evidence="3" id="KW-0804">Transcription</keyword>
<dbReference type="AlphaFoldDB" id="A0AA36HGW6"/>
<dbReference type="GO" id="GO:0005634">
    <property type="term" value="C:nucleus"/>
    <property type="evidence" value="ECO:0007669"/>
    <property type="project" value="UniProtKB-SubCell"/>
</dbReference>
<comment type="caution">
    <text evidence="7">The sequence shown here is derived from an EMBL/GenBank/DDBJ whole genome shotgun (WGS) entry which is preliminary data.</text>
</comment>
<evidence type="ECO:0000256" key="1">
    <source>
        <dbReference type="ARBA" id="ARBA00004123"/>
    </source>
</evidence>
<feature type="region of interest" description="Disordered" evidence="5">
    <location>
        <begin position="261"/>
        <end position="281"/>
    </location>
</feature>
<proteinExistence type="predicted"/>
<evidence type="ECO:0000259" key="6">
    <source>
        <dbReference type="PROSITE" id="PS51119"/>
    </source>
</evidence>
<dbReference type="Proteomes" id="UP001176961">
    <property type="component" value="Unassembled WGS sequence"/>
</dbReference>
<organism evidence="7 8">
    <name type="scientific">Cylicocyclus nassatus</name>
    <name type="common">Nematode worm</name>
    <dbReference type="NCBI Taxonomy" id="53992"/>
    <lineage>
        <taxon>Eukaryota</taxon>
        <taxon>Metazoa</taxon>
        <taxon>Ecdysozoa</taxon>
        <taxon>Nematoda</taxon>
        <taxon>Chromadorea</taxon>
        <taxon>Rhabditida</taxon>
        <taxon>Rhabditina</taxon>
        <taxon>Rhabditomorpha</taxon>
        <taxon>Strongyloidea</taxon>
        <taxon>Strongylidae</taxon>
        <taxon>Cylicocyclus</taxon>
    </lineage>
</organism>
<feature type="region of interest" description="Disordered" evidence="5">
    <location>
        <begin position="460"/>
        <end position="493"/>
    </location>
</feature>
<dbReference type="InterPro" id="IPR003894">
    <property type="entry name" value="TAFH_NHR1"/>
</dbReference>
<dbReference type="Gene3D" id="1.20.120.1110">
    <property type="entry name" value="TAFH/NHR1 domain"/>
    <property type="match status" value="1"/>
</dbReference>
<keyword evidence="2" id="KW-0805">Transcription regulation</keyword>
<evidence type="ECO:0000256" key="4">
    <source>
        <dbReference type="ARBA" id="ARBA00023242"/>
    </source>
</evidence>
<keyword evidence="4" id="KW-0539">Nucleus</keyword>
<evidence type="ECO:0000256" key="3">
    <source>
        <dbReference type="ARBA" id="ARBA00023163"/>
    </source>
</evidence>
<gene>
    <name evidence="7" type="ORF">CYNAS_LOCUS22361</name>
</gene>
<evidence type="ECO:0000256" key="2">
    <source>
        <dbReference type="ARBA" id="ARBA00023015"/>
    </source>
</evidence>
<feature type="region of interest" description="Disordered" evidence="5">
    <location>
        <begin position="592"/>
        <end position="616"/>
    </location>
</feature>
<dbReference type="InterPro" id="IPR037249">
    <property type="entry name" value="TAFH/NHR1_dom_sf"/>
</dbReference>
<comment type="subcellular location">
    <subcellularLocation>
        <location evidence="1">Nucleus</location>
    </subcellularLocation>
</comment>
<feature type="domain" description="TAFH" evidence="6">
    <location>
        <begin position="112"/>
        <end position="215"/>
    </location>
</feature>
<feature type="compositionally biased region" description="Basic residues" evidence="5">
    <location>
        <begin position="475"/>
        <end position="486"/>
    </location>
</feature>
<name>A0AA36HGW6_CYLNA</name>
<keyword evidence="8" id="KW-1185">Reference proteome</keyword>
<evidence type="ECO:0000256" key="5">
    <source>
        <dbReference type="SAM" id="MobiDB-lite"/>
    </source>
</evidence>
<accession>A0AA36HGW6</accession>
<dbReference type="PROSITE" id="PS51119">
    <property type="entry name" value="TAFH"/>
    <property type="match status" value="1"/>
</dbReference>
<feature type="compositionally biased region" description="Polar residues" evidence="5">
    <location>
        <begin position="606"/>
        <end position="616"/>
    </location>
</feature>
<protein>
    <recommendedName>
        <fullName evidence="6">TAFH domain-containing protein</fullName>
    </recommendedName>
</protein>